<feature type="signal peptide" evidence="1">
    <location>
        <begin position="1"/>
        <end position="19"/>
    </location>
</feature>
<evidence type="ECO:0000313" key="3">
    <source>
        <dbReference type="Proteomes" id="UP000288178"/>
    </source>
</evidence>
<gene>
    <name evidence="2" type="ORF">ENE75_12745</name>
</gene>
<comment type="caution">
    <text evidence="2">The sequence shown here is derived from an EMBL/GenBank/DDBJ whole genome shotgun (WGS) entry which is preliminary data.</text>
</comment>
<organism evidence="2 3">
    <name type="scientific">Rubrivivax albus</name>
    <dbReference type="NCBI Taxonomy" id="2499835"/>
    <lineage>
        <taxon>Bacteria</taxon>
        <taxon>Pseudomonadati</taxon>
        <taxon>Pseudomonadota</taxon>
        <taxon>Betaproteobacteria</taxon>
        <taxon>Burkholderiales</taxon>
        <taxon>Sphaerotilaceae</taxon>
        <taxon>Rubrivivax</taxon>
    </lineage>
</organism>
<dbReference type="Pfam" id="PF10670">
    <property type="entry name" value="DUF4198"/>
    <property type="match status" value="1"/>
</dbReference>
<dbReference type="Proteomes" id="UP000288178">
    <property type="component" value="Unassembled WGS sequence"/>
</dbReference>
<feature type="chain" id="PRO_5018697839" evidence="1">
    <location>
        <begin position="20"/>
        <end position="283"/>
    </location>
</feature>
<keyword evidence="3" id="KW-1185">Reference proteome</keyword>
<proteinExistence type="predicted"/>
<sequence length="283" mass="30695">MRRIALAWLCAATVTSAAAHDSWFTPLPPTPRGQLVLALGTGTAYPRYEVAVAPQQLADSGCVGDGVREKPLRDGVELSLDGIRQWFDSAVNAPPVLALRTGRPVSPVVSVSCWARLVPIDIDIDDPTVDIYLDEVQALPAVRERWAALKARGVRWQETYVKHARIELDGEGDTAAVATPALPALGLDLRVDAARRPLRAGDSVRFQLLRDGQPLAGQPLQLVGDGSGVGVWRRTDAEGRLALRLPAAGRWLLRGTELRPAPDGSDRWDSRFVTLAFEVKPAR</sequence>
<dbReference type="InterPro" id="IPR019613">
    <property type="entry name" value="DUF4198"/>
</dbReference>
<dbReference type="AlphaFoldDB" id="A0A3S2VXC1"/>
<evidence type="ECO:0000256" key="1">
    <source>
        <dbReference type="SAM" id="SignalP"/>
    </source>
</evidence>
<accession>A0A3S2VXC1</accession>
<reference evidence="2 3" key="1">
    <citation type="submission" date="2019-01" db="EMBL/GenBank/DDBJ databases">
        <authorList>
            <person name="Chen W.-M."/>
        </authorList>
    </citation>
    <scope>NUCLEOTIDE SEQUENCE [LARGE SCALE GENOMIC DNA]</scope>
    <source>
        <strain evidence="2 3">ICH-3</strain>
    </source>
</reference>
<keyword evidence="1" id="KW-0732">Signal</keyword>
<name>A0A3S2VXC1_9BURK</name>
<dbReference type="EMBL" id="SACT01000003">
    <property type="protein sequence ID" value="RVT51675.1"/>
    <property type="molecule type" value="Genomic_DNA"/>
</dbReference>
<protein>
    <submittedName>
        <fullName evidence="2">DUF4198 domain-containing protein</fullName>
    </submittedName>
</protein>
<dbReference type="OrthoDB" id="8899400at2"/>
<evidence type="ECO:0000313" key="2">
    <source>
        <dbReference type="EMBL" id="RVT51675.1"/>
    </source>
</evidence>
<dbReference type="RefSeq" id="WP_128198676.1">
    <property type="nucleotide sequence ID" value="NZ_SACT01000003.1"/>
</dbReference>